<comment type="caution">
    <text evidence="1">The sequence shown here is derived from an EMBL/GenBank/DDBJ whole genome shotgun (WGS) entry which is preliminary data.</text>
</comment>
<keyword evidence="2" id="KW-1185">Reference proteome</keyword>
<name>A0ABQ6M9K4_9STRA</name>
<sequence>MSWAFSYTGINSPFNDRQRIGITTSCPTPSATVDLVSTACHHDIRTFLVRPGDELAVKAAVAEVCQRPEVKPVDFRFIMELPRQEHMTPDLLSGKIEAVSKKLGVDSMYMVLLPWPAEAKDPDAEPFNRMELTRQAKAMRNTWDVLCGLVERKQVNFLGVRELSNPQIEALMKPSPPQVKPPVLIAANWMKVSVWKSEMHRVRFCHSMGIQVLADFEWDLNRVNGGGAGASDKVVEMVRKNQDGRSAMQILTLWGVDRGLVVFPNLDHVKNRPTPKLAEEFDKERKITMDAIDSLSLLLSPLFRKKPMWKEAFALTEGEMKALDEIDGAWNNRLNEKLLRGDTKWGKEKAGGGGG</sequence>
<dbReference type="SUPFAM" id="SSF51430">
    <property type="entry name" value="NAD(P)-linked oxidoreductase"/>
    <property type="match status" value="1"/>
</dbReference>
<reference evidence="1 2" key="1">
    <citation type="journal article" date="2023" name="Commun. Biol.">
        <title>Genome analysis of Parmales, the sister group of diatoms, reveals the evolutionary specialization of diatoms from phago-mixotrophs to photoautotrophs.</title>
        <authorList>
            <person name="Ban H."/>
            <person name="Sato S."/>
            <person name="Yoshikawa S."/>
            <person name="Yamada K."/>
            <person name="Nakamura Y."/>
            <person name="Ichinomiya M."/>
            <person name="Sato N."/>
            <person name="Blanc-Mathieu R."/>
            <person name="Endo H."/>
            <person name="Kuwata A."/>
            <person name="Ogata H."/>
        </authorList>
    </citation>
    <scope>NUCLEOTIDE SEQUENCE [LARGE SCALE GENOMIC DNA]</scope>
</reference>
<evidence type="ECO:0000313" key="1">
    <source>
        <dbReference type="EMBL" id="GMI22198.1"/>
    </source>
</evidence>
<dbReference type="Gene3D" id="3.20.20.100">
    <property type="entry name" value="NADP-dependent oxidoreductase domain"/>
    <property type="match status" value="1"/>
</dbReference>
<dbReference type="PANTHER" id="PTHR11732">
    <property type="entry name" value="ALDO/KETO REDUCTASE"/>
    <property type="match status" value="1"/>
</dbReference>
<feature type="non-terminal residue" evidence="1">
    <location>
        <position position="355"/>
    </location>
</feature>
<dbReference type="InterPro" id="IPR036812">
    <property type="entry name" value="NAD(P)_OxRdtase_dom_sf"/>
</dbReference>
<dbReference type="Proteomes" id="UP001165060">
    <property type="component" value="Unassembled WGS sequence"/>
</dbReference>
<accession>A0ABQ6M9K4</accession>
<protein>
    <recommendedName>
        <fullName evidence="3">NADP-dependent oxidoreductase domain-containing protein</fullName>
    </recommendedName>
</protein>
<dbReference type="InterPro" id="IPR020471">
    <property type="entry name" value="AKR"/>
</dbReference>
<proteinExistence type="predicted"/>
<evidence type="ECO:0008006" key="3">
    <source>
        <dbReference type="Google" id="ProtNLM"/>
    </source>
</evidence>
<evidence type="ECO:0000313" key="2">
    <source>
        <dbReference type="Proteomes" id="UP001165060"/>
    </source>
</evidence>
<dbReference type="EMBL" id="BRYB01005250">
    <property type="protein sequence ID" value="GMI22198.1"/>
    <property type="molecule type" value="Genomic_DNA"/>
</dbReference>
<organism evidence="1 2">
    <name type="scientific">Tetraparma gracilis</name>
    <dbReference type="NCBI Taxonomy" id="2962635"/>
    <lineage>
        <taxon>Eukaryota</taxon>
        <taxon>Sar</taxon>
        <taxon>Stramenopiles</taxon>
        <taxon>Ochrophyta</taxon>
        <taxon>Bolidophyceae</taxon>
        <taxon>Parmales</taxon>
        <taxon>Triparmaceae</taxon>
        <taxon>Tetraparma</taxon>
    </lineage>
</organism>
<gene>
    <name evidence="1" type="ORF">TeGR_g12969</name>
</gene>